<feature type="compositionally biased region" description="Polar residues" evidence="1">
    <location>
        <begin position="89"/>
        <end position="102"/>
    </location>
</feature>
<keyword evidence="3" id="KW-1185">Reference proteome</keyword>
<dbReference type="Proteomes" id="UP000032679">
    <property type="component" value="Unassembled WGS sequence"/>
</dbReference>
<dbReference type="EMBL" id="BALE01000009">
    <property type="protein sequence ID" value="GAN53230.1"/>
    <property type="molecule type" value="Genomic_DNA"/>
</dbReference>
<dbReference type="STRING" id="1231623.Tasa_009_025"/>
<dbReference type="AlphaFoldDB" id="A0A0D6MIC4"/>
<comment type="caution">
    <text evidence="2">The sequence shown here is derived from an EMBL/GenBank/DDBJ whole genome shotgun (WGS) entry which is preliminary data.</text>
</comment>
<evidence type="ECO:0000313" key="2">
    <source>
        <dbReference type="EMBL" id="GAN53230.1"/>
    </source>
</evidence>
<dbReference type="RefSeq" id="WP_048847013.1">
    <property type="nucleotide sequence ID" value="NZ_BALE01000009.1"/>
</dbReference>
<feature type="region of interest" description="Disordered" evidence="1">
    <location>
        <begin position="82"/>
        <end position="102"/>
    </location>
</feature>
<sequence>MTGPFVLTMLRASALCVPLAGCGADYLASEVTGRDCNTAYLYDGDSFCAPPKGPPPPQPYCTQGFEGVDCWARPDLMPGVARQVAEGPTSLTPDQNRARTGQ</sequence>
<organism evidence="2 3">
    <name type="scientific">Tanticharoenia sakaeratensis NBRC 103193</name>
    <dbReference type="NCBI Taxonomy" id="1231623"/>
    <lineage>
        <taxon>Bacteria</taxon>
        <taxon>Pseudomonadati</taxon>
        <taxon>Pseudomonadota</taxon>
        <taxon>Alphaproteobacteria</taxon>
        <taxon>Acetobacterales</taxon>
        <taxon>Acetobacteraceae</taxon>
        <taxon>Tanticharoenia</taxon>
    </lineage>
</organism>
<reference evidence="2 3" key="1">
    <citation type="submission" date="2012-10" db="EMBL/GenBank/DDBJ databases">
        <title>Genome sequencing of Tanticharoenia sakaeratensis NBRC 103193.</title>
        <authorList>
            <person name="Azuma Y."/>
            <person name="Hadano H."/>
            <person name="Hirakawa H."/>
            <person name="Matsushita K."/>
        </authorList>
    </citation>
    <scope>NUCLEOTIDE SEQUENCE [LARGE SCALE GENOMIC DNA]</scope>
    <source>
        <strain evidence="2 3">NBRC 103193</strain>
    </source>
</reference>
<name>A0A0D6MIC4_9PROT</name>
<accession>A0A0D6MIC4</accession>
<evidence type="ECO:0000256" key="1">
    <source>
        <dbReference type="SAM" id="MobiDB-lite"/>
    </source>
</evidence>
<proteinExistence type="predicted"/>
<evidence type="ECO:0000313" key="3">
    <source>
        <dbReference type="Proteomes" id="UP000032679"/>
    </source>
</evidence>
<protein>
    <submittedName>
        <fullName evidence="2">Uncharacterized protein</fullName>
    </submittedName>
</protein>
<gene>
    <name evidence="2" type="ORF">Tasa_009_025</name>
</gene>
<dbReference type="OrthoDB" id="7280041at2"/>